<feature type="chain" id="PRO_5047055886" description="Spore coat protein U domain-containing protein" evidence="1">
    <location>
        <begin position="22"/>
        <end position="162"/>
    </location>
</feature>
<reference evidence="2 3" key="1">
    <citation type="submission" date="2022-01" db="EMBL/GenBank/DDBJ databases">
        <title>Whole genome-based taxonomy of the Shewanellaceae.</title>
        <authorList>
            <person name="Martin-Rodriguez A.J."/>
        </authorList>
    </citation>
    <scope>NUCLEOTIDE SEQUENCE [LARGE SCALE GENOMIC DNA]</scope>
    <source>
        <strain evidence="2 3">DSM 24955</strain>
    </source>
</reference>
<evidence type="ECO:0000313" key="3">
    <source>
        <dbReference type="Proteomes" id="UP001202134"/>
    </source>
</evidence>
<evidence type="ECO:0008006" key="4">
    <source>
        <dbReference type="Google" id="ProtNLM"/>
    </source>
</evidence>
<name>A0ABT0KL83_9GAMM</name>
<dbReference type="Proteomes" id="UP001202134">
    <property type="component" value="Unassembled WGS sequence"/>
</dbReference>
<accession>A0ABT0KL83</accession>
<dbReference type="EMBL" id="JAKIKU010000002">
    <property type="protein sequence ID" value="MCL1044597.1"/>
    <property type="molecule type" value="Genomic_DNA"/>
</dbReference>
<evidence type="ECO:0000313" key="2">
    <source>
        <dbReference type="EMBL" id="MCL1044597.1"/>
    </source>
</evidence>
<protein>
    <recommendedName>
        <fullName evidence="4">Spore coat protein U domain-containing protein</fullName>
    </recommendedName>
</protein>
<proteinExistence type="predicted"/>
<keyword evidence="3" id="KW-1185">Reference proteome</keyword>
<gene>
    <name evidence="2" type="ORF">L2737_04520</name>
</gene>
<dbReference type="RefSeq" id="WP_102526903.1">
    <property type="nucleotide sequence ID" value="NZ_JAKIKU010000002.1"/>
</dbReference>
<keyword evidence="1" id="KW-0732">Signal</keyword>
<comment type="caution">
    <text evidence="2">The sequence shown here is derived from an EMBL/GenBank/DDBJ whole genome shotgun (WGS) entry which is preliminary data.</text>
</comment>
<organism evidence="2 3">
    <name type="scientific">Shewanella electrodiphila</name>
    <dbReference type="NCBI Taxonomy" id="934143"/>
    <lineage>
        <taxon>Bacteria</taxon>
        <taxon>Pseudomonadati</taxon>
        <taxon>Pseudomonadota</taxon>
        <taxon>Gammaproteobacteria</taxon>
        <taxon>Alteromonadales</taxon>
        <taxon>Shewanellaceae</taxon>
        <taxon>Shewanella</taxon>
    </lineage>
</organism>
<evidence type="ECO:0000256" key="1">
    <source>
        <dbReference type="SAM" id="SignalP"/>
    </source>
</evidence>
<sequence>MKKYTLAAAAVATLFVGSASAVEVNLSGNIQEVCEASATQTSLSDMSTTTMSGFSFVCNDRDGATVTITSAEGGLQGIDSEDLVIPYVATLSVGGFGDLILDLTTGGNTGTNDASQSRDFTGAQLLNGAAATLEINFGALTTGTGAWAGAYYDQLTIQISAI</sequence>
<feature type="signal peptide" evidence="1">
    <location>
        <begin position="1"/>
        <end position="21"/>
    </location>
</feature>